<dbReference type="Proteomes" id="UP000887013">
    <property type="component" value="Unassembled WGS sequence"/>
</dbReference>
<dbReference type="EMBL" id="BMAW01126669">
    <property type="protein sequence ID" value="GFU17833.1"/>
    <property type="molecule type" value="Genomic_DNA"/>
</dbReference>
<dbReference type="InterPro" id="IPR001584">
    <property type="entry name" value="Integrase_cat-core"/>
</dbReference>
<gene>
    <name evidence="3" type="primary">Tf2-6_59</name>
    <name evidence="2" type="ORF">NPIL_23051</name>
    <name evidence="4" type="ORF">NPIL_292121</name>
    <name evidence="5" type="ORF">NPIL_333031</name>
    <name evidence="3" type="ORF">NPIL_42501</name>
</gene>
<organism evidence="3 6">
    <name type="scientific">Nephila pilipes</name>
    <name type="common">Giant wood spider</name>
    <name type="synonym">Nephila maculata</name>
    <dbReference type="NCBI Taxonomy" id="299642"/>
    <lineage>
        <taxon>Eukaryota</taxon>
        <taxon>Metazoa</taxon>
        <taxon>Ecdysozoa</taxon>
        <taxon>Arthropoda</taxon>
        <taxon>Chelicerata</taxon>
        <taxon>Arachnida</taxon>
        <taxon>Araneae</taxon>
        <taxon>Araneomorphae</taxon>
        <taxon>Entelegynae</taxon>
        <taxon>Araneoidea</taxon>
        <taxon>Nephilidae</taxon>
        <taxon>Nephila</taxon>
    </lineage>
</organism>
<evidence type="ECO:0000313" key="4">
    <source>
        <dbReference type="EMBL" id="GFU17833.1"/>
    </source>
</evidence>
<keyword evidence="6" id="KW-1185">Reference proteome</keyword>
<proteinExistence type="predicted"/>
<dbReference type="GO" id="GO:0015074">
    <property type="term" value="P:DNA integration"/>
    <property type="evidence" value="ECO:0007669"/>
    <property type="project" value="InterPro"/>
</dbReference>
<name>A0A8X6NT78_NEPPI</name>
<evidence type="ECO:0000313" key="3">
    <source>
        <dbReference type="EMBL" id="GFT30460.1"/>
    </source>
</evidence>
<sequence>MTRTALELTKLPYLASGIFITTDQGANFKSNLFRELSNLLGTNRIQCCAYHPKANGLVERLHRHLKSAIKAHENSKWSKIIPIVLLGMRSAVKKDINATCAELVFGTTLRIISPQTSLPPTAIKPMSYSYVRK</sequence>
<dbReference type="GO" id="GO:0003676">
    <property type="term" value="F:nucleic acid binding"/>
    <property type="evidence" value="ECO:0007669"/>
    <property type="project" value="InterPro"/>
</dbReference>
<dbReference type="EMBL" id="BMAW01061284">
    <property type="protein sequence ID" value="GFT30460.1"/>
    <property type="molecule type" value="Genomic_DNA"/>
</dbReference>
<evidence type="ECO:0000313" key="5">
    <source>
        <dbReference type="EMBL" id="GFU25770.1"/>
    </source>
</evidence>
<dbReference type="PANTHER" id="PTHR38681:SF1">
    <property type="entry name" value="RETROVIRUS-RELATED POL POLYPROTEIN FROM TRANSPOSON 412-LIKE PROTEIN"/>
    <property type="match status" value="1"/>
</dbReference>
<protein>
    <submittedName>
        <fullName evidence="3">Transposon Tf2-6 polyprotein</fullName>
    </submittedName>
</protein>
<feature type="domain" description="Integrase catalytic" evidence="1">
    <location>
        <begin position="1"/>
        <end position="128"/>
    </location>
</feature>
<dbReference type="EMBL" id="BMAW01032492">
    <property type="protein sequence ID" value="GFU25770.1"/>
    <property type="molecule type" value="Genomic_DNA"/>
</dbReference>
<evidence type="ECO:0000313" key="2">
    <source>
        <dbReference type="EMBL" id="GFT10664.1"/>
    </source>
</evidence>
<comment type="caution">
    <text evidence="3">The sequence shown here is derived from an EMBL/GenBank/DDBJ whole genome shotgun (WGS) entry which is preliminary data.</text>
</comment>
<dbReference type="SUPFAM" id="SSF53098">
    <property type="entry name" value="Ribonuclease H-like"/>
    <property type="match status" value="1"/>
</dbReference>
<accession>A0A8X6NT78</accession>
<evidence type="ECO:0000259" key="1">
    <source>
        <dbReference type="PROSITE" id="PS50994"/>
    </source>
</evidence>
<dbReference type="InterPro" id="IPR012337">
    <property type="entry name" value="RNaseH-like_sf"/>
</dbReference>
<dbReference type="EMBL" id="BMAW01057405">
    <property type="protein sequence ID" value="GFT10664.1"/>
    <property type="molecule type" value="Genomic_DNA"/>
</dbReference>
<evidence type="ECO:0000313" key="6">
    <source>
        <dbReference type="Proteomes" id="UP000887013"/>
    </source>
</evidence>
<dbReference type="Gene3D" id="3.30.420.10">
    <property type="entry name" value="Ribonuclease H-like superfamily/Ribonuclease H"/>
    <property type="match status" value="1"/>
</dbReference>
<dbReference type="InterPro" id="IPR036397">
    <property type="entry name" value="RNaseH_sf"/>
</dbReference>
<dbReference type="PANTHER" id="PTHR38681">
    <property type="entry name" value="RETROVIRUS-RELATED POL POLYPROTEIN FROM TRANSPOSON 412-LIKE PROTEIN-RELATED"/>
    <property type="match status" value="1"/>
</dbReference>
<reference evidence="3" key="1">
    <citation type="submission" date="2020-08" db="EMBL/GenBank/DDBJ databases">
        <title>Multicomponent nature underlies the extraordinary mechanical properties of spider dragline silk.</title>
        <authorList>
            <person name="Kono N."/>
            <person name="Nakamura H."/>
            <person name="Mori M."/>
            <person name="Yoshida Y."/>
            <person name="Ohtoshi R."/>
            <person name="Malay A.D."/>
            <person name="Moran D.A.P."/>
            <person name="Tomita M."/>
            <person name="Numata K."/>
            <person name="Arakawa K."/>
        </authorList>
    </citation>
    <scope>NUCLEOTIDE SEQUENCE</scope>
</reference>
<dbReference type="AlphaFoldDB" id="A0A8X6NT78"/>
<dbReference type="OrthoDB" id="6428550at2759"/>
<dbReference type="PROSITE" id="PS50994">
    <property type="entry name" value="INTEGRASE"/>
    <property type="match status" value="1"/>
</dbReference>